<organism evidence="1">
    <name type="scientific">Escherichia coli</name>
    <dbReference type="NCBI Taxonomy" id="562"/>
    <lineage>
        <taxon>Bacteria</taxon>
        <taxon>Pseudomonadati</taxon>
        <taxon>Pseudomonadota</taxon>
        <taxon>Gammaproteobacteria</taxon>
        <taxon>Enterobacterales</taxon>
        <taxon>Enterobacteriaceae</taxon>
        <taxon>Escherichia</taxon>
    </lineage>
</organism>
<proteinExistence type="predicted"/>
<protein>
    <submittedName>
        <fullName evidence="1">Uncharacterized protein</fullName>
    </submittedName>
</protein>
<comment type="caution">
    <text evidence="1">The sequence shown here is derived from an EMBL/GenBank/DDBJ whole genome shotgun (WGS) entry which is preliminary data.</text>
</comment>
<reference evidence="1" key="1">
    <citation type="submission" date="2018-11" db="EMBL/GenBank/DDBJ databases">
        <title>Draft genome sequence of commensal E.coli strains.</title>
        <authorList>
            <person name="Arimizu Y."/>
            <person name="Hayashi T."/>
            <person name="Ogura Y."/>
        </authorList>
    </citation>
    <scope>NUCLEOTIDE SEQUENCE</scope>
    <source>
        <strain evidence="1">39-H19-A</strain>
    </source>
</reference>
<name>A0A478PX72_ECOLX</name>
<gene>
    <name evidence="1" type="ORF">BvCmsH19A_02101</name>
</gene>
<dbReference type="EMBL" id="BICW01000017">
    <property type="protein sequence ID" value="GCG59928.1"/>
    <property type="molecule type" value="Genomic_DNA"/>
</dbReference>
<dbReference type="AlphaFoldDB" id="A0A478PX72"/>
<sequence length="157" mass="17918">MNIFCSHKNNTITLRSQILLLLQHSSPHCWANIDWARARKLIPRLHSSSNSTTRCHILRPSRFGLQTTRASTADNVLSSFFSPDLLPRFYVEEVTLSTQFISQAWCTVTLLLMGKIKKTFRQLRKVEPDIRINISTNYSTNSDTASSTNKSRGYVKA</sequence>
<evidence type="ECO:0000313" key="1">
    <source>
        <dbReference type="EMBL" id="GCG59928.1"/>
    </source>
</evidence>
<accession>A0A478PX72</accession>